<dbReference type="PANTHER" id="PTHR23236:SF11">
    <property type="entry name" value="EUKARYOTIC TRANSLATION INITIATION FACTOR 4H"/>
    <property type="match status" value="1"/>
</dbReference>
<dbReference type="GO" id="GO:0005730">
    <property type="term" value="C:nucleolus"/>
    <property type="evidence" value="ECO:0007669"/>
    <property type="project" value="TreeGrafter"/>
</dbReference>
<feature type="compositionally biased region" description="Basic and acidic residues" evidence="3">
    <location>
        <begin position="124"/>
        <end position="141"/>
    </location>
</feature>
<dbReference type="InterPro" id="IPR035979">
    <property type="entry name" value="RBD_domain_sf"/>
</dbReference>
<feature type="compositionally biased region" description="Basic and acidic residues" evidence="3">
    <location>
        <begin position="29"/>
        <end position="42"/>
    </location>
</feature>
<evidence type="ECO:0000313" key="5">
    <source>
        <dbReference type="EMBL" id="KAH0562015.1"/>
    </source>
</evidence>
<keyword evidence="1 2" id="KW-0694">RNA-binding</keyword>
<proteinExistence type="predicted"/>
<dbReference type="AlphaFoldDB" id="A0A9P8LDD0"/>
<keyword evidence="6" id="KW-1185">Reference proteome</keyword>
<feature type="compositionally biased region" description="Polar residues" evidence="3">
    <location>
        <begin position="499"/>
        <end position="509"/>
    </location>
</feature>
<evidence type="ECO:0000313" key="6">
    <source>
        <dbReference type="Proteomes" id="UP000750711"/>
    </source>
</evidence>
<feature type="compositionally biased region" description="Basic and acidic residues" evidence="3">
    <location>
        <begin position="432"/>
        <end position="471"/>
    </location>
</feature>
<feature type="region of interest" description="Disordered" evidence="3">
    <location>
        <begin position="118"/>
        <end position="346"/>
    </location>
</feature>
<dbReference type="InterPro" id="IPR012677">
    <property type="entry name" value="Nucleotide-bd_a/b_plait_sf"/>
</dbReference>
<feature type="compositionally biased region" description="Acidic residues" evidence="3">
    <location>
        <begin position="417"/>
        <end position="431"/>
    </location>
</feature>
<feature type="compositionally biased region" description="Basic and acidic residues" evidence="3">
    <location>
        <begin position="165"/>
        <end position="202"/>
    </location>
</feature>
<feature type="compositionally biased region" description="Low complexity" evidence="3">
    <location>
        <begin position="472"/>
        <end position="484"/>
    </location>
</feature>
<reference evidence="5" key="1">
    <citation type="submission" date="2021-03" db="EMBL/GenBank/DDBJ databases">
        <title>Comparative genomics and phylogenomic investigation of the class Geoglossomycetes provide insights into ecological specialization and systematics.</title>
        <authorList>
            <person name="Melie T."/>
            <person name="Pirro S."/>
            <person name="Miller A.N."/>
            <person name="Quandt A."/>
        </authorList>
    </citation>
    <scope>NUCLEOTIDE SEQUENCE</scope>
    <source>
        <strain evidence="5">CAQ_001_2017</strain>
    </source>
</reference>
<dbReference type="PANTHER" id="PTHR23236">
    <property type="entry name" value="EUKARYOTIC TRANSLATION INITIATION FACTOR 4B/4H"/>
    <property type="match status" value="1"/>
</dbReference>
<dbReference type="SUPFAM" id="SSF54928">
    <property type="entry name" value="RNA-binding domain, RBD"/>
    <property type="match status" value="1"/>
</dbReference>
<accession>A0A9P8LDD0</accession>
<dbReference type="GO" id="GO:0003723">
    <property type="term" value="F:RNA binding"/>
    <property type="evidence" value="ECO:0007669"/>
    <property type="project" value="UniProtKB-UniRule"/>
</dbReference>
<organism evidence="5 6">
    <name type="scientific">Trichoglossum hirsutum</name>
    <dbReference type="NCBI Taxonomy" id="265104"/>
    <lineage>
        <taxon>Eukaryota</taxon>
        <taxon>Fungi</taxon>
        <taxon>Dikarya</taxon>
        <taxon>Ascomycota</taxon>
        <taxon>Pezizomycotina</taxon>
        <taxon>Geoglossomycetes</taxon>
        <taxon>Geoglossales</taxon>
        <taxon>Geoglossaceae</taxon>
        <taxon>Trichoglossum</taxon>
    </lineage>
</organism>
<gene>
    <name evidence="5" type="ORF">GP486_003285</name>
</gene>
<dbReference type="SMART" id="SM00360">
    <property type="entry name" value="RRM"/>
    <property type="match status" value="1"/>
</dbReference>
<feature type="region of interest" description="Disordered" evidence="3">
    <location>
        <begin position="362"/>
        <end position="509"/>
    </location>
</feature>
<dbReference type="Pfam" id="PF00076">
    <property type="entry name" value="RRM_1"/>
    <property type="match status" value="1"/>
</dbReference>
<dbReference type="Proteomes" id="UP000750711">
    <property type="component" value="Unassembled WGS sequence"/>
</dbReference>
<feature type="compositionally biased region" description="Basic and acidic residues" evidence="3">
    <location>
        <begin position="362"/>
        <end position="383"/>
    </location>
</feature>
<evidence type="ECO:0000256" key="1">
    <source>
        <dbReference type="ARBA" id="ARBA00022884"/>
    </source>
</evidence>
<evidence type="ECO:0000256" key="2">
    <source>
        <dbReference type="PROSITE-ProRule" id="PRU00176"/>
    </source>
</evidence>
<evidence type="ECO:0000259" key="4">
    <source>
        <dbReference type="PROSITE" id="PS50102"/>
    </source>
</evidence>
<sequence length="509" mass="55955">MATKRAKSTTALGSWADEMEDTPMPSSDRSSERFGAREELPLPEKPPFTAHIGNLSFDVTESEIEGFFRDCGVTNVRIVEDRLERKPKGFGYVEFASVDGLKRALELSGSQFSGRNIRISVAEPPKDRDRPDARDFGDWTRKGPLPDLPSNNRRVSDRNFGPRNFESDRLSDAGSDRADRRRSPFGEGDGKVRDFGNWERKGPLSPIPPTAPAGRNGRPTHIESGSDRRRSPAWGEGRSQDGSRPPRREFTDRPHADRAPTAPELDNEWRSKMRPNPPASKESTSSREPSGPPSPTAAPAPAVRPKLNLQKRTVSEADGPSPPPPVASDAKASPFGSARPIDTAAKEREIEEKRLLALRVKKEQEDKIREEKRLAKDAAKAEKTATTASVGSKDRENGSETPPPGKNFEILRRAGDEGDTSDAAEDEDEAEPERTPAVEEKPVKPREVKSTPPKKSDGSWRRKSDNKRPEAPAEQGAQAPEEGGWSTVSKPKNSRRGGHQNQTARAIAS</sequence>
<protein>
    <recommendedName>
        <fullName evidence="4">RRM domain-containing protein</fullName>
    </recommendedName>
</protein>
<comment type="caution">
    <text evidence="5">The sequence shown here is derived from an EMBL/GenBank/DDBJ whole genome shotgun (WGS) entry which is preliminary data.</text>
</comment>
<dbReference type="Gene3D" id="3.30.70.330">
    <property type="match status" value="1"/>
</dbReference>
<name>A0A9P8LDD0_9PEZI</name>
<feature type="region of interest" description="Disordered" evidence="3">
    <location>
        <begin position="1"/>
        <end position="47"/>
    </location>
</feature>
<dbReference type="EMBL" id="JAGHQM010000429">
    <property type="protein sequence ID" value="KAH0562015.1"/>
    <property type="molecule type" value="Genomic_DNA"/>
</dbReference>
<dbReference type="PROSITE" id="PS50102">
    <property type="entry name" value="RRM"/>
    <property type="match status" value="1"/>
</dbReference>
<feature type="domain" description="RRM" evidence="4">
    <location>
        <begin position="48"/>
        <end position="124"/>
    </location>
</feature>
<feature type="compositionally biased region" description="Basic and acidic residues" evidence="3">
    <location>
        <begin position="238"/>
        <end position="258"/>
    </location>
</feature>
<evidence type="ECO:0000256" key="3">
    <source>
        <dbReference type="SAM" id="MobiDB-lite"/>
    </source>
</evidence>
<dbReference type="InterPro" id="IPR000504">
    <property type="entry name" value="RRM_dom"/>
</dbReference>
<feature type="compositionally biased region" description="Basic and acidic residues" evidence="3">
    <location>
        <begin position="220"/>
        <end position="230"/>
    </location>
</feature>